<dbReference type="InterPro" id="IPR006148">
    <property type="entry name" value="Glc/Gal-6P_isomerase"/>
</dbReference>
<dbReference type="CDD" id="cd01400">
    <property type="entry name" value="6PGL"/>
    <property type="match status" value="1"/>
</dbReference>
<dbReference type="EC" id="3.1.1.31" evidence="5 7"/>
<evidence type="ECO:0000313" key="10">
    <source>
        <dbReference type="Proteomes" id="UP000266615"/>
    </source>
</evidence>
<evidence type="ECO:0000256" key="2">
    <source>
        <dbReference type="ARBA" id="ARBA00002681"/>
    </source>
</evidence>
<dbReference type="PANTHER" id="PTHR11054:SF0">
    <property type="entry name" value="6-PHOSPHOGLUCONOLACTONASE"/>
    <property type="match status" value="1"/>
</dbReference>
<keyword evidence="7 9" id="KW-0378">Hydrolase</keyword>
<evidence type="ECO:0000259" key="8">
    <source>
        <dbReference type="Pfam" id="PF01182"/>
    </source>
</evidence>
<dbReference type="SUPFAM" id="SSF100950">
    <property type="entry name" value="NagB/RpiA/CoA transferase-like"/>
    <property type="match status" value="1"/>
</dbReference>
<protein>
    <recommendedName>
        <fullName evidence="6 7">6-phosphogluconolactonase</fullName>
        <shortName evidence="7">6PGL</shortName>
        <ecNumber evidence="5 7">3.1.1.31</ecNumber>
    </recommendedName>
</protein>
<evidence type="ECO:0000256" key="6">
    <source>
        <dbReference type="ARBA" id="ARBA00020337"/>
    </source>
</evidence>
<comment type="function">
    <text evidence="2 7">Hydrolysis of 6-phosphogluconolactone to 6-phosphogluconate.</text>
</comment>
<dbReference type="GO" id="GO:0017057">
    <property type="term" value="F:6-phosphogluconolactonase activity"/>
    <property type="evidence" value="ECO:0007669"/>
    <property type="project" value="UniProtKB-UniRule"/>
</dbReference>
<comment type="similarity">
    <text evidence="4 7">Belongs to the glucosamine/galactosamine-6-phosphate isomerase family. 6-phosphogluconolactonase subfamily.</text>
</comment>
<dbReference type="OrthoDB" id="9810967at2"/>
<name>A0A3A4F8Z4_9MICC</name>
<dbReference type="InterPro" id="IPR005900">
    <property type="entry name" value="6-phosphogluconolactonase_DevB"/>
</dbReference>
<dbReference type="InterPro" id="IPR037171">
    <property type="entry name" value="NagB/RpiA_transferase-like"/>
</dbReference>
<dbReference type="EMBL" id="QYZP01000003">
    <property type="protein sequence ID" value="RJN31354.1"/>
    <property type="molecule type" value="Genomic_DNA"/>
</dbReference>
<reference evidence="9 10" key="1">
    <citation type="submission" date="2018-09" db="EMBL/GenBank/DDBJ databases">
        <title>Nesterenkonia natronophila sp. nov., an alkaliphilic actinobacteriume isolated from a soda lake, and emended description of the genus Nesterenkonia.</title>
        <authorList>
            <person name="Menes R.J."/>
            <person name="Iriarte A."/>
        </authorList>
    </citation>
    <scope>NUCLEOTIDE SEQUENCE [LARGE SCALE GENOMIC DNA]</scope>
    <source>
        <strain evidence="9 10">M8</strain>
    </source>
</reference>
<dbReference type="GO" id="GO:0005975">
    <property type="term" value="P:carbohydrate metabolic process"/>
    <property type="evidence" value="ECO:0007669"/>
    <property type="project" value="UniProtKB-UniRule"/>
</dbReference>
<organism evidence="9 10">
    <name type="scientific">Nesterenkonia natronophila</name>
    <dbReference type="NCBI Taxonomy" id="2174932"/>
    <lineage>
        <taxon>Bacteria</taxon>
        <taxon>Bacillati</taxon>
        <taxon>Actinomycetota</taxon>
        <taxon>Actinomycetes</taxon>
        <taxon>Micrococcales</taxon>
        <taxon>Micrococcaceae</taxon>
        <taxon>Nesterenkonia</taxon>
    </lineage>
</organism>
<evidence type="ECO:0000256" key="4">
    <source>
        <dbReference type="ARBA" id="ARBA00010662"/>
    </source>
</evidence>
<evidence type="ECO:0000256" key="1">
    <source>
        <dbReference type="ARBA" id="ARBA00000832"/>
    </source>
</evidence>
<dbReference type="Pfam" id="PF01182">
    <property type="entry name" value="Glucosamine_iso"/>
    <property type="match status" value="1"/>
</dbReference>
<dbReference type="InterPro" id="IPR039104">
    <property type="entry name" value="6PGL"/>
</dbReference>
<gene>
    <name evidence="7 9" type="primary">pgl</name>
    <name evidence="9" type="ORF">D3250_10995</name>
</gene>
<evidence type="ECO:0000256" key="7">
    <source>
        <dbReference type="RuleBase" id="RU365095"/>
    </source>
</evidence>
<keyword evidence="10" id="KW-1185">Reference proteome</keyword>
<dbReference type="Proteomes" id="UP000266615">
    <property type="component" value="Unassembled WGS sequence"/>
</dbReference>
<comment type="catalytic activity">
    <reaction evidence="1 7">
        <text>6-phospho-D-glucono-1,5-lactone + H2O = 6-phospho-D-gluconate + H(+)</text>
        <dbReference type="Rhea" id="RHEA:12556"/>
        <dbReference type="ChEBI" id="CHEBI:15377"/>
        <dbReference type="ChEBI" id="CHEBI:15378"/>
        <dbReference type="ChEBI" id="CHEBI:57955"/>
        <dbReference type="ChEBI" id="CHEBI:58759"/>
        <dbReference type="EC" id="3.1.1.31"/>
    </reaction>
</comment>
<dbReference type="UniPathway" id="UPA00115">
    <property type="reaction ID" value="UER00409"/>
</dbReference>
<dbReference type="PANTHER" id="PTHR11054">
    <property type="entry name" value="6-PHOSPHOGLUCONOLACTONASE"/>
    <property type="match status" value="1"/>
</dbReference>
<feature type="domain" description="Glucosamine/galactosamine-6-phosphate isomerase" evidence="8">
    <location>
        <begin position="19"/>
        <end position="263"/>
    </location>
</feature>
<dbReference type="Gene3D" id="3.40.50.1360">
    <property type="match status" value="1"/>
</dbReference>
<evidence type="ECO:0000313" key="9">
    <source>
        <dbReference type="EMBL" id="RJN31354.1"/>
    </source>
</evidence>
<dbReference type="RefSeq" id="WP_119903421.1">
    <property type="nucleotide sequence ID" value="NZ_QYZP01000003.1"/>
</dbReference>
<dbReference type="NCBIfam" id="TIGR01198">
    <property type="entry name" value="pgl"/>
    <property type="match status" value="1"/>
</dbReference>
<evidence type="ECO:0000256" key="3">
    <source>
        <dbReference type="ARBA" id="ARBA00004961"/>
    </source>
</evidence>
<sequence length="276" mass="29457">MGIRINTHTADPQVEIFEDRRAVTEAIAEKLLRVLTEALETRTTAHISLTGGGAGIAVLKAVKDLVGRGNTSVPDWTAVHFWWGDERLLPRGDAERNETQARDALLDTLVADHGLPEQNIHPMPTSEDAAHPTAGAEMYAQALESFAPEGGVPGPHGNLNMPVFEVMLLGVGPDGHINSLFPGKESLTVVGHSTTGEDDAPQELGPPLRVTMTFDSIHTARRVWTAVTGSDKAEAAAQALNADPKDVSGVPAANARGAHETIWHVDHAAAEQLQQR</sequence>
<comment type="pathway">
    <text evidence="3 7">Carbohydrate degradation; pentose phosphate pathway; D-ribulose 5-phosphate from D-glucose 6-phosphate (oxidative stage): step 2/3.</text>
</comment>
<dbReference type="AlphaFoldDB" id="A0A3A4F8Z4"/>
<comment type="caution">
    <text evidence="9">The sequence shown here is derived from an EMBL/GenBank/DDBJ whole genome shotgun (WGS) entry which is preliminary data.</text>
</comment>
<proteinExistence type="inferred from homology"/>
<evidence type="ECO:0000256" key="5">
    <source>
        <dbReference type="ARBA" id="ARBA00013198"/>
    </source>
</evidence>
<dbReference type="GO" id="GO:0006098">
    <property type="term" value="P:pentose-phosphate shunt"/>
    <property type="evidence" value="ECO:0007669"/>
    <property type="project" value="UniProtKB-UniPathway"/>
</dbReference>
<accession>A0A3A4F8Z4</accession>